<proteinExistence type="predicted"/>
<comment type="caution">
    <text evidence="2">The sequence shown here is derived from an EMBL/GenBank/DDBJ whole genome shotgun (WGS) entry which is preliminary data.</text>
</comment>
<dbReference type="HOGENOM" id="CLU_133204_0_1_0"/>
<dbReference type="OrthoDB" id="9802846at2"/>
<feature type="domain" description="IraD/Gp25-like" evidence="1">
    <location>
        <begin position="27"/>
        <end position="116"/>
    </location>
</feature>
<keyword evidence="3" id="KW-1185">Reference proteome</keyword>
<dbReference type="SUPFAM" id="SSF160719">
    <property type="entry name" value="gpW/gp25-like"/>
    <property type="match status" value="1"/>
</dbReference>
<dbReference type="AlphaFoldDB" id="M1ZAX2"/>
<accession>M1ZAX2</accession>
<reference evidence="2 3" key="1">
    <citation type="journal article" date="2013" name="Front. Microbiol.">
        <title>The genome of Nitrospina gracilis illuminates the metabolism and evolution of the major marine nitrite oxidizer.</title>
        <authorList>
            <person name="Luecker S."/>
            <person name="Nowka B."/>
            <person name="Rattei T."/>
            <person name="Spieck E."/>
            <person name="and Daims H."/>
        </authorList>
    </citation>
    <scope>NUCLEOTIDE SEQUENCE [LARGE SCALE GENOMIC DNA]</scope>
    <source>
        <strain evidence="2 3">3/211</strain>
    </source>
</reference>
<dbReference type="InterPro" id="IPR007048">
    <property type="entry name" value="IraD/Gp25-like"/>
</dbReference>
<name>M1ZAX2_NITG3</name>
<dbReference type="Pfam" id="PF04965">
    <property type="entry name" value="GPW_gp25"/>
    <property type="match status" value="1"/>
</dbReference>
<dbReference type="InParanoid" id="M1ZAX2"/>
<dbReference type="Gene3D" id="3.10.450.40">
    <property type="match status" value="1"/>
</dbReference>
<dbReference type="Proteomes" id="UP000011704">
    <property type="component" value="Unassembled WGS sequence"/>
</dbReference>
<dbReference type="STRING" id="1266370.NITGR_290034"/>
<dbReference type="EMBL" id="CAQJ01000032">
    <property type="protein sequence ID" value="CCQ90435.1"/>
    <property type="molecule type" value="Genomic_DNA"/>
</dbReference>
<gene>
    <name evidence="2" type="ORF">NITGR_290034</name>
</gene>
<dbReference type="RefSeq" id="WP_005007911.1">
    <property type="nucleotide sequence ID" value="NZ_HG422173.1"/>
</dbReference>
<protein>
    <recommendedName>
        <fullName evidence="1">IraD/Gp25-like domain-containing protein</fullName>
    </recommendedName>
</protein>
<organism evidence="2 3">
    <name type="scientific">Nitrospina gracilis (strain 3/211)</name>
    <dbReference type="NCBI Taxonomy" id="1266370"/>
    <lineage>
        <taxon>Bacteria</taxon>
        <taxon>Pseudomonadati</taxon>
        <taxon>Nitrospinota/Tectimicrobiota group</taxon>
        <taxon>Nitrospinota</taxon>
        <taxon>Nitrospinia</taxon>
        <taxon>Nitrospinales</taxon>
        <taxon>Nitrospinaceae</taxon>
        <taxon>Nitrospina</taxon>
    </lineage>
</organism>
<sequence>MAFMGDTPYMKFPFRVGESGVEVSDRIRHVREQVEQVLYTDPGERVFRPEFGAGLRALVFEPNNSALRELSRKRLTHSLTEALRGEVDPRSLNIEVQPRNGAGSELVIVISYTLTAVRHEERQEFEVSF</sequence>
<evidence type="ECO:0000313" key="2">
    <source>
        <dbReference type="EMBL" id="CCQ90435.1"/>
    </source>
</evidence>
<evidence type="ECO:0000313" key="3">
    <source>
        <dbReference type="Proteomes" id="UP000011704"/>
    </source>
</evidence>
<evidence type="ECO:0000259" key="1">
    <source>
        <dbReference type="Pfam" id="PF04965"/>
    </source>
</evidence>